<reference evidence="2" key="1">
    <citation type="submission" date="2015-06" db="UniProtKB">
        <authorList>
            <consortium name="EnsemblPlants"/>
        </authorList>
    </citation>
    <scope>IDENTIFICATION</scope>
</reference>
<protein>
    <submittedName>
        <fullName evidence="2">Uncharacterized protein</fullName>
    </submittedName>
</protein>
<sequence>MPPASSAPIASAAVSSAGEPSMVKERLRVLGHLVPGCRKLPAPMLLGPTMWPRWRCRSRPCSHRPLGRHRR</sequence>
<dbReference type="EnsemblPlants" id="ORGLA08G0154800.1">
    <property type="protein sequence ID" value="ORGLA08G0154800.1"/>
    <property type="gene ID" value="ORGLA08G0154800"/>
</dbReference>
<dbReference type="Gramene" id="ORGLA08G0154800.1">
    <property type="protein sequence ID" value="ORGLA08G0154800.1"/>
    <property type="gene ID" value="ORGLA08G0154800"/>
</dbReference>
<organism evidence="2 3">
    <name type="scientific">Oryza glaberrima</name>
    <name type="common">African rice</name>
    <dbReference type="NCBI Taxonomy" id="4538"/>
    <lineage>
        <taxon>Eukaryota</taxon>
        <taxon>Viridiplantae</taxon>
        <taxon>Streptophyta</taxon>
        <taxon>Embryophyta</taxon>
        <taxon>Tracheophyta</taxon>
        <taxon>Spermatophyta</taxon>
        <taxon>Magnoliopsida</taxon>
        <taxon>Liliopsida</taxon>
        <taxon>Poales</taxon>
        <taxon>Poaceae</taxon>
        <taxon>BOP clade</taxon>
        <taxon>Oryzoideae</taxon>
        <taxon>Oryzeae</taxon>
        <taxon>Oryzinae</taxon>
        <taxon>Oryza</taxon>
    </lineage>
</organism>
<proteinExistence type="predicted"/>
<dbReference type="Proteomes" id="UP000007306">
    <property type="component" value="Chromosome 8"/>
</dbReference>
<reference evidence="2 3" key="2">
    <citation type="submission" date="2018-04" db="EMBL/GenBank/DDBJ databases">
        <title>OglaRS2 (Oryza glaberrima Reference Sequence Version 2).</title>
        <authorList>
            <person name="Zhang J."/>
            <person name="Kudrna D."/>
            <person name="Lee S."/>
            <person name="Talag J."/>
            <person name="Rajasekar S."/>
            <person name="Wing R.A."/>
        </authorList>
    </citation>
    <scope>NUCLEOTIDE SEQUENCE [LARGE SCALE GENOMIC DNA]</scope>
    <source>
        <strain evidence="2 3">cv. IRGC 96717</strain>
    </source>
</reference>
<feature type="compositionally biased region" description="Low complexity" evidence="1">
    <location>
        <begin position="1"/>
        <end position="17"/>
    </location>
</feature>
<dbReference type="HOGENOM" id="CLU_2744163_0_0_1"/>
<keyword evidence="3" id="KW-1185">Reference proteome</keyword>
<name>I1QJE7_ORYGL</name>
<dbReference type="AlphaFoldDB" id="I1QJE7"/>
<evidence type="ECO:0000313" key="2">
    <source>
        <dbReference type="EnsemblPlants" id="ORGLA08G0154800.1"/>
    </source>
</evidence>
<feature type="region of interest" description="Disordered" evidence="1">
    <location>
        <begin position="1"/>
        <end position="21"/>
    </location>
</feature>
<evidence type="ECO:0000313" key="3">
    <source>
        <dbReference type="Proteomes" id="UP000007306"/>
    </source>
</evidence>
<accession>I1QJE7</accession>
<evidence type="ECO:0000256" key="1">
    <source>
        <dbReference type="SAM" id="MobiDB-lite"/>
    </source>
</evidence>